<evidence type="ECO:0000256" key="6">
    <source>
        <dbReference type="SAM" id="Phobius"/>
    </source>
</evidence>
<dbReference type="SMART" id="SM00014">
    <property type="entry name" value="acidPPc"/>
    <property type="match status" value="1"/>
</dbReference>
<evidence type="ECO:0000256" key="3">
    <source>
        <dbReference type="ARBA" id="ARBA00022692"/>
    </source>
</evidence>
<dbReference type="PANTHER" id="PTHR10165">
    <property type="entry name" value="LIPID PHOSPHATE PHOSPHATASE"/>
    <property type="match status" value="1"/>
</dbReference>
<keyword evidence="9" id="KW-1185">Reference proteome</keyword>
<keyword evidence="3 6" id="KW-0812">Transmembrane</keyword>
<evidence type="ECO:0000256" key="5">
    <source>
        <dbReference type="ARBA" id="ARBA00023136"/>
    </source>
</evidence>
<evidence type="ECO:0000313" key="8">
    <source>
        <dbReference type="EMBL" id="KAG7192869.1"/>
    </source>
</evidence>
<dbReference type="GeneID" id="66114700"/>
<feature type="transmembrane region" description="Helical" evidence="6">
    <location>
        <begin position="172"/>
        <end position="191"/>
    </location>
</feature>
<organism evidence="8 9">
    <name type="scientific">Scheffersomyces spartinae</name>
    <dbReference type="NCBI Taxonomy" id="45513"/>
    <lineage>
        <taxon>Eukaryota</taxon>
        <taxon>Fungi</taxon>
        <taxon>Dikarya</taxon>
        <taxon>Ascomycota</taxon>
        <taxon>Saccharomycotina</taxon>
        <taxon>Pichiomycetes</taxon>
        <taxon>Debaryomycetaceae</taxon>
        <taxon>Scheffersomyces</taxon>
    </lineage>
</organism>
<dbReference type="CDD" id="cd03390">
    <property type="entry name" value="PAP2_containing_1_like"/>
    <property type="match status" value="1"/>
</dbReference>
<dbReference type="Pfam" id="PF01569">
    <property type="entry name" value="PAP2"/>
    <property type="match status" value="1"/>
</dbReference>
<dbReference type="InterPro" id="IPR000326">
    <property type="entry name" value="PAP2/HPO"/>
</dbReference>
<comment type="similarity">
    <text evidence="2">Belongs to the PA-phosphatase related phosphoesterase family.</text>
</comment>
<feature type="transmembrane region" description="Helical" evidence="6">
    <location>
        <begin position="228"/>
        <end position="247"/>
    </location>
</feature>
<proteinExistence type="inferred from homology"/>
<protein>
    <recommendedName>
        <fullName evidence="7">Phosphatidic acid phosphatase type 2/haloperoxidase domain-containing protein</fullName>
    </recommendedName>
</protein>
<dbReference type="InterPro" id="IPR043216">
    <property type="entry name" value="PAP-like"/>
</dbReference>
<keyword evidence="4 6" id="KW-1133">Transmembrane helix</keyword>
<feature type="transmembrane region" description="Helical" evidence="6">
    <location>
        <begin position="64"/>
        <end position="83"/>
    </location>
</feature>
<evidence type="ECO:0000313" key="9">
    <source>
        <dbReference type="Proteomes" id="UP000790833"/>
    </source>
</evidence>
<dbReference type="GO" id="GO:0006644">
    <property type="term" value="P:phospholipid metabolic process"/>
    <property type="evidence" value="ECO:0007669"/>
    <property type="project" value="InterPro"/>
</dbReference>
<sequence length="271" mass="30819">MIRQYFTSTKFRQPYAKDWVLVIILLTYFFAVAEKAKPFSREFVAGDSRISHPFAEQERVTDQWLYVLAVYLPMVVTIIVCWLTKTWDKYTKLHRTQVALVSLLLSAATTGVITDILKCWIANPRPDFLSRCGGSSKMSKRKLYTMEDCTAKLGELYLYDGMKSTPSGHSSLLFCGLGWLVLFLWGHYSALTTGKPAYMKYAFALGPMMLALYVGLSRVQDYRHHNFDIMLGGIIGGMNGLIGYLHYYHAPWSSSPTHLVVDEHIESSLPK</sequence>
<evidence type="ECO:0000259" key="7">
    <source>
        <dbReference type="SMART" id="SM00014"/>
    </source>
</evidence>
<accession>A0A9P8AI89</accession>
<dbReference type="InterPro" id="IPR036938">
    <property type="entry name" value="PAP2/HPO_sf"/>
</dbReference>
<dbReference type="GO" id="GO:0046839">
    <property type="term" value="P:phospholipid dephosphorylation"/>
    <property type="evidence" value="ECO:0007669"/>
    <property type="project" value="TreeGrafter"/>
</dbReference>
<gene>
    <name evidence="8" type="ORF">KQ657_001326</name>
</gene>
<keyword evidence="5 6" id="KW-0472">Membrane</keyword>
<dbReference type="AlphaFoldDB" id="A0A9P8AI89"/>
<reference evidence="8" key="1">
    <citation type="submission" date="2021-03" db="EMBL/GenBank/DDBJ databases">
        <authorList>
            <person name="Palmer J.M."/>
        </authorList>
    </citation>
    <scope>NUCLEOTIDE SEQUENCE</scope>
    <source>
        <strain evidence="8">ARV_011</strain>
    </source>
</reference>
<feature type="transmembrane region" description="Helical" evidence="6">
    <location>
        <begin position="15"/>
        <end position="33"/>
    </location>
</feature>
<dbReference type="GO" id="GO:0008195">
    <property type="term" value="F:phosphatidate phosphatase activity"/>
    <property type="evidence" value="ECO:0007669"/>
    <property type="project" value="TreeGrafter"/>
</dbReference>
<name>A0A9P8AI89_9ASCO</name>
<dbReference type="GO" id="GO:0016020">
    <property type="term" value="C:membrane"/>
    <property type="evidence" value="ECO:0007669"/>
    <property type="project" value="UniProtKB-SubCell"/>
</dbReference>
<dbReference type="Gene3D" id="1.20.144.10">
    <property type="entry name" value="Phosphatidic acid phosphatase type 2/haloperoxidase"/>
    <property type="match status" value="1"/>
</dbReference>
<dbReference type="EMBL" id="JAHMUF010000015">
    <property type="protein sequence ID" value="KAG7192869.1"/>
    <property type="molecule type" value="Genomic_DNA"/>
</dbReference>
<dbReference type="OrthoDB" id="10030083at2759"/>
<dbReference type="RefSeq" id="XP_043048419.1">
    <property type="nucleotide sequence ID" value="XM_043192124.1"/>
</dbReference>
<feature type="transmembrane region" description="Helical" evidence="6">
    <location>
        <begin position="197"/>
        <end position="216"/>
    </location>
</feature>
<comment type="caution">
    <text evidence="8">The sequence shown here is derived from an EMBL/GenBank/DDBJ whole genome shotgun (WGS) entry which is preliminary data.</text>
</comment>
<feature type="domain" description="Phosphatidic acid phosphatase type 2/haloperoxidase" evidence="7">
    <location>
        <begin position="100"/>
        <end position="244"/>
    </location>
</feature>
<dbReference type="PANTHER" id="PTHR10165:SF35">
    <property type="entry name" value="RE23632P"/>
    <property type="match status" value="1"/>
</dbReference>
<comment type="subcellular location">
    <subcellularLocation>
        <location evidence="1">Membrane</location>
        <topology evidence="1">Multi-pass membrane protein</topology>
    </subcellularLocation>
</comment>
<dbReference type="SUPFAM" id="SSF48317">
    <property type="entry name" value="Acid phosphatase/Vanadium-dependent haloperoxidase"/>
    <property type="match status" value="1"/>
</dbReference>
<evidence type="ECO:0000256" key="2">
    <source>
        <dbReference type="ARBA" id="ARBA00008816"/>
    </source>
</evidence>
<evidence type="ECO:0000256" key="1">
    <source>
        <dbReference type="ARBA" id="ARBA00004141"/>
    </source>
</evidence>
<evidence type="ECO:0000256" key="4">
    <source>
        <dbReference type="ARBA" id="ARBA00022989"/>
    </source>
</evidence>
<dbReference type="Proteomes" id="UP000790833">
    <property type="component" value="Unassembled WGS sequence"/>
</dbReference>